<proteinExistence type="predicted"/>
<protein>
    <submittedName>
        <fullName evidence="2">Uncharacterized protein</fullName>
    </submittedName>
</protein>
<dbReference type="EMBL" id="BLIO01000001">
    <property type="protein sequence ID" value="GFE17984.1"/>
    <property type="molecule type" value="Genomic_DNA"/>
</dbReference>
<feature type="region of interest" description="Disordered" evidence="1">
    <location>
        <begin position="1"/>
        <end position="23"/>
    </location>
</feature>
<sequence>MAGRICEDPPTAGVDTEQRGTQAEDLLLGPVKVGDIEVQMELLRVRAVRPPRRPVILHSLEGKYQARARVKGRKVVADCPPAIGFVDRTAEERLVEPGEFKDIRTVQNHALQLADHR</sequence>
<evidence type="ECO:0000256" key="1">
    <source>
        <dbReference type="SAM" id="MobiDB-lite"/>
    </source>
</evidence>
<accession>A0A640T469</accession>
<organism evidence="2 3">
    <name type="scientific">Streptomyces glebosus</name>
    <dbReference type="NCBI Taxonomy" id="249580"/>
    <lineage>
        <taxon>Bacteria</taxon>
        <taxon>Bacillati</taxon>
        <taxon>Actinomycetota</taxon>
        <taxon>Actinomycetes</taxon>
        <taxon>Kitasatosporales</taxon>
        <taxon>Streptomycetaceae</taxon>
        <taxon>Streptomyces</taxon>
    </lineage>
</organism>
<dbReference type="AlphaFoldDB" id="A0A640T469"/>
<name>A0A640T469_9ACTN</name>
<reference evidence="2 3" key="1">
    <citation type="submission" date="2019-12" db="EMBL/GenBank/DDBJ databases">
        <title>Whole genome shotgun sequence of Streptomyces hygroscopicus subsp. glebosus NBRC 13786.</title>
        <authorList>
            <person name="Ichikawa N."/>
            <person name="Kimura A."/>
            <person name="Kitahashi Y."/>
            <person name="Komaki H."/>
            <person name="Tamura T."/>
        </authorList>
    </citation>
    <scope>NUCLEOTIDE SEQUENCE [LARGE SCALE GENOMIC DNA]</scope>
    <source>
        <strain evidence="2 3">NBRC 13786</strain>
    </source>
</reference>
<keyword evidence="3" id="KW-1185">Reference proteome</keyword>
<gene>
    <name evidence="2" type="ORF">Sgleb_60310</name>
</gene>
<evidence type="ECO:0000313" key="3">
    <source>
        <dbReference type="Proteomes" id="UP000430079"/>
    </source>
</evidence>
<dbReference type="Proteomes" id="UP000430079">
    <property type="component" value="Unassembled WGS sequence"/>
</dbReference>
<evidence type="ECO:0000313" key="2">
    <source>
        <dbReference type="EMBL" id="GFE17984.1"/>
    </source>
</evidence>
<comment type="caution">
    <text evidence="2">The sequence shown here is derived from an EMBL/GenBank/DDBJ whole genome shotgun (WGS) entry which is preliminary data.</text>
</comment>